<proteinExistence type="predicted"/>
<accession>A0A423VWZ2</accession>
<sequence length="73" mass="8375">MDLEEVRLHWLRKIVANNIGFTAKVSKEDAIPELKSGQIDWSAYPECRDCWKALYTVNSGFYDAMRPGQAAIR</sequence>
<organism evidence="1 2">
    <name type="scientific">Cytospora chrysosperma</name>
    <name type="common">Cytospora canker fungus</name>
    <name type="synonym">Sphaeria chrysosperma</name>
    <dbReference type="NCBI Taxonomy" id="252740"/>
    <lineage>
        <taxon>Eukaryota</taxon>
        <taxon>Fungi</taxon>
        <taxon>Dikarya</taxon>
        <taxon>Ascomycota</taxon>
        <taxon>Pezizomycotina</taxon>
        <taxon>Sordariomycetes</taxon>
        <taxon>Sordariomycetidae</taxon>
        <taxon>Diaporthales</taxon>
        <taxon>Cytosporaceae</taxon>
        <taxon>Cytospora</taxon>
    </lineage>
</organism>
<keyword evidence="2" id="KW-1185">Reference proteome</keyword>
<name>A0A423VWZ2_CYTCH</name>
<gene>
    <name evidence="1" type="ORF">VSDG_05254</name>
</gene>
<dbReference type="AlphaFoldDB" id="A0A423VWZ2"/>
<reference evidence="1 2" key="1">
    <citation type="submission" date="2015-09" db="EMBL/GenBank/DDBJ databases">
        <title>Host preference determinants of Valsa canker pathogens revealed by comparative genomics.</title>
        <authorList>
            <person name="Yin Z."/>
            <person name="Huang L."/>
        </authorList>
    </citation>
    <scope>NUCLEOTIDE SEQUENCE [LARGE SCALE GENOMIC DNA]</scope>
    <source>
        <strain evidence="1 2">YSFL</strain>
    </source>
</reference>
<comment type="caution">
    <text evidence="1">The sequence shown here is derived from an EMBL/GenBank/DDBJ whole genome shotgun (WGS) entry which is preliminary data.</text>
</comment>
<evidence type="ECO:0000313" key="1">
    <source>
        <dbReference type="EMBL" id="ROV95598.1"/>
    </source>
</evidence>
<dbReference type="Proteomes" id="UP000284375">
    <property type="component" value="Unassembled WGS sequence"/>
</dbReference>
<dbReference type="EMBL" id="LJZO01000023">
    <property type="protein sequence ID" value="ROV95598.1"/>
    <property type="molecule type" value="Genomic_DNA"/>
</dbReference>
<protein>
    <submittedName>
        <fullName evidence="1">Uncharacterized protein</fullName>
    </submittedName>
</protein>
<evidence type="ECO:0000313" key="2">
    <source>
        <dbReference type="Proteomes" id="UP000284375"/>
    </source>
</evidence>